<feature type="region of interest" description="Disordered" evidence="1">
    <location>
        <begin position="48"/>
        <end position="87"/>
    </location>
</feature>
<gene>
    <name evidence="2" type="ordered locus">XALc_2403</name>
</gene>
<evidence type="ECO:0000256" key="1">
    <source>
        <dbReference type="SAM" id="MobiDB-lite"/>
    </source>
</evidence>
<dbReference type="AlphaFoldDB" id="D2U9E1"/>
<evidence type="ECO:0000313" key="3">
    <source>
        <dbReference type="Proteomes" id="UP000001890"/>
    </source>
</evidence>
<organism evidence="2 3">
    <name type="scientific">Xanthomonas albilineans (strain GPE PC73 / CFBP 7063)</name>
    <dbReference type="NCBI Taxonomy" id="380358"/>
    <lineage>
        <taxon>Bacteria</taxon>
        <taxon>Pseudomonadati</taxon>
        <taxon>Pseudomonadota</taxon>
        <taxon>Gammaproteobacteria</taxon>
        <taxon>Lysobacterales</taxon>
        <taxon>Lysobacteraceae</taxon>
        <taxon>Xanthomonas</taxon>
    </lineage>
</organism>
<dbReference type="STRING" id="380358.XALC_2403"/>
<dbReference type="KEGG" id="xal:XALC_2403"/>
<proteinExistence type="predicted"/>
<name>D2U9E1_XANAP</name>
<feature type="region of interest" description="Disordered" evidence="1">
    <location>
        <begin position="1"/>
        <end position="29"/>
    </location>
</feature>
<feature type="compositionally biased region" description="Polar residues" evidence="1">
    <location>
        <begin position="76"/>
        <end position="87"/>
    </location>
</feature>
<reference evidence="2 3" key="1">
    <citation type="journal article" date="2009" name="BMC Genomics">
        <title>The complete genome sequence of Xanthomonas albilineans provides new insights into the reductive genome evolution of the xylem-limited Xanthomonadaceae.</title>
        <authorList>
            <person name="Pieretti I."/>
            <person name="Royer M."/>
            <person name="Barbe V."/>
            <person name="Carrere S."/>
            <person name="Koebnik R."/>
            <person name="Cociancich S."/>
            <person name="Couloux A."/>
            <person name="Darrasse A."/>
            <person name="Gouzy J."/>
            <person name="Jacques M.A."/>
            <person name="Lauber E."/>
            <person name="Manceau C."/>
            <person name="Mangenot S."/>
            <person name="Poussier S."/>
            <person name="Segurens B."/>
            <person name="Szurek B."/>
            <person name="Verdier V."/>
            <person name="Arlat M."/>
            <person name="Rott P."/>
        </authorList>
    </citation>
    <scope>NUCLEOTIDE SEQUENCE [LARGE SCALE GENOMIC DNA]</scope>
    <source>
        <strain evidence="3">GPE PC73 / CFBP 7063</strain>
    </source>
</reference>
<protein>
    <submittedName>
        <fullName evidence="2">Uncharacterized protein</fullName>
    </submittedName>
</protein>
<sequence length="87" mass="9230">MAGLNIAITLGRSRSRSQSEQHSDISKGSTLHACVNVNLIATSGGEDSNLLIQRPQGVQHPAVGSRPRHHGGVGTGQQRTAQPQQER</sequence>
<accession>D2U9E1</accession>
<dbReference type="EMBL" id="FP565176">
    <property type="protein sequence ID" value="CBA16883.1"/>
    <property type="molecule type" value="Genomic_DNA"/>
</dbReference>
<keyword evidence="3" id="KW-1185">Reference proteome</keyword>
<evidence type="ECO:0000313" key="2">
    <source>
        <dbReference type="EMBL" id="CBA16883.1"/>
    </source>
</evidence>
<dbReference type="Proteomes" id="UP000001890">
    <property type="component" value="Chromosome"/>
</dbReference>